<dbReference type="AlphaFoldDB" id="A0A4Q0M3X2"/>
<comment type="caution">
    <text evidence="5">The sequence shown here is derived from an EMBL/GenBank/DDBJ whole genome shotgun (WGS) entry which is preliminary data.</text>
</comment>
<keyword evidence="2" id="KW-0132">Cell division</keyword>
<keyword evidence="4" id="KW-0131">Cell cycle</keyword>
<dbReference type="InterPro" id="IPR036390">
    <property type="entry name" value="WH_DNA-bd_sf"/>
</dbReference>
<dbReference type="Gene3D" id="1.10.10.10">
    <property type="entry name" value="Winged helix-like DNA-binding domain superfamily/Winged helix DNA-binding domain"/>
    <property type="match status" value="2"/>
</dbReference>
<evidence type="ECO:0000256" key="4">
    <source>
        <dbReference type="ARBA" id="ARBA00023306"/>
    </source>
</evidence>
<dbReference type="Proteomes" id="UP000290848">
    <property type="component" value="Unassembled WGS sequence"/>
</dbReference>
<dbReference type="NCBIfam" id="TIGR00281">
    <property type="entry name" value="SMC-Scp complex subunit ScpB"/>
    <property type="match status" value="1"/>
</dbReference>
<dbReference type="GO" id="GO:0051304">
    <property type="term" value="P:chromosome separation"/>
    <property type="evidence" value="ECO:0007669"/>
    <property type="project" value="InterPro"/>
</dbReference>
<dbReference type="EMBL" id="RXOC01000018">
    <property type="protein sequence ID" value="RXF67379.1"/>
    <property type="molecule type" value="Genomic_DNA"/>
</dbReference>
<sequence length="186" mass="20818">MEDIRLNIEALVFASEQSLPVKEIQAVIHSGLGIDISEEDIIAHLKAIKEKYDGNDFAITLVELNEGYQFLTKPAHHLLIHQLQIQRSKKKLSQAALETLAIIAYRQPVTKLEIEQIRGVNCDYTLQKLLEKELISITGKAEAAGKPLLYGTSALFMDYFGIKNNSELPQLKDITSEANEIGEKSE</sequence>
<dbReference type="InterPro" id="IPR036388">
    <property type="entry name" value="WH-like_DNA-bd_sf"/>
</dbReference>
<dbReference type="PIRSF" id="PIRSF019345">
    <property type="entry name" value="ScpB"/>
    <property type="match status" value="1"/>
</dbReference>
<dbReference type="RefSeq" id="WP_128771182.1">
    <property type="nucleotide sequence ID" value="NZ_RXOC01000018.1"/>
</dbReference>
<gene>
    <name evidence="5" type="primary">scpB</name>
    <name evidence="5" type="ORF">EKH83_19720</name>
</gene>
<proteinExistence type="predicted"/>
<evidence type="ECO:0000313" key="6">
    <source>
        <dbReference type="Proteomes" id="UP000290848"/>
    </source>
</evidence>
<dbReference type="SUPFAM" id="SSF46785">
    <property type="entry name" value="Winged helix' DNA-binding domain"/>
    <property type="match status" value="2"/>
</dbReference>
<keyword evidence="1" id="KW-0963">Cytoplasm</keyword>
<dbReference type="PANTHER" id="PTHR34298:SF2">
    <property type="entry name" value="SEGREGATION AND CONDENSATION PROTEIN B"/>
    <property type="match status" value="1"/>
</dbReference>
<evidence type="ECO:0000256" key="2">
    <source>
        <dbReference type="ARBA" id="ARBA00022618"/>
    </source>
</evidence>
<keyword evidence="3" id="KW-0159">Chromosome partition</keyword>
<dbReference type="PANTHER" id="PTHR34298">
    <property type="entry name" value="SEGREGATION AND CONDENSATION PROTEIN B"/>
    <property type="match status" value="1"/>
</dbReference>
<evidence type="ECO:0000256" key="3">
    <source>
        <dbReference type="ARBA" id="ARBA00022829"/>
    </source>
</evidence>
<organism evidence="5 6">
    <name type="scientific">Arcticibacter tournemirensis</name>
    <dbReference type="NCBI Taxonomy" id="699437"/>
    <lineage>
        <taxon>Bacteria</taxon>
        <taxon>Pseudomonadati</taxon>
        <taxon>Bacteroidota</taxon>
        <taxon>Sphingobacteriia</taxon>
        <taxon>Sphingobacteriales</taxon>
        <taxon>Sphingobacteriaceae</taxon>
        <taxon>Arcticibacter</taxon>
    </lineage>
</organism>
<evidence type="ECO:0000256" key="1">
    <source>
        <dbReference type="ARBA" id="ARBA00022490"/>
    </source>
</evidence>
<dbReference type="Pfam" id="PF04079">
    <property type="entry name" value="SMC_ScpB"/>
    <property type="match status" value="1"/>
</dbReference>
<reference evidence="5 6" key="1">
    <citation type="submission" date="2018-12" db="EMBL/GenBank/DDBJ databases">
        <title>The Draft Genome Sequence of the Soil Bacterium Pedobacter tournemirensis R1.</title>
        <authorList>
            <person name="He J."/>
        </authorList>
    </citation>
    <scope>NUCLEOTIDE SEQUENCE [LARGE SCALE GENOMIC DNA]</scope>
    <source>
        <strain evidence="5 6">R1</strain>
    </source>
</reference>
<accession>A0A4Q0M3X2</accession>
<evidence type="ECO:0000313" key="5">
    <source>
        <dbReference type="EMBL" id="RXF67379.1"/>
    </source>
</evidence>
<protein>
    <submittedName>
        <fullName evidence="5">SMC-Scp complex subunit ScpB</fullName>
    </submittedName>
</protein>
<dbReference type="GO" id="GO:0051301">
    <property type="term" value="P:cell division"/>
    <property type="evidence" value="ECO:0007669"/>
    <property type="project" value="UniProtKB-KW"/>
</dbReference>
<name>A0A4Q0M3X2_9SPHI</name>
<dbReference type="InterPro" id="IPR005234">
    <property type="entry name" value="ScpB_csome_segregation"/>
</dbReference>